<evidence type="ECO:0000259" key="4">
    <source>
        <dbReference type="Pfam" id="PF15711"/>
    </source>
</evidence>
<name>A0AA36N9Y4_9DINO</name>
<feature type="transmembrane region" description="Helical" evidence="2">
    <location>
        <begin position="1740"/>
        <end position="1760"/>
    </location>
</feature>
<feature type="chain" id="PRO_5041356204" description="ILEI/PANDER domain-containing protein" evidence="3">
    <location>
        <begin position="20"/>
        <end position="2252"/>
    </location>
</feature>
<keyword evidence="6" id="KW-1185">Reference proteome</keyword>
<dbReference type="Proteomes" id="UP001178507">
    <property type="component" value="Unassembled WGS sequence"/>
</dbReference>
<keyword evidence="2" id="KW-0812">Transmembrane</keyword>
<feature type="transmembrane region" description="Helical" evidence="2">
    <location>
        <begin position="1468"/>
        <end position="1487"/>
    </location>
</feature>
<proteinExistence type="predicted"/>
<feature type="domain" description="ILEI/PANDER" evidence="4">
    <location>
        <begin position="553"/>
        <end position="640"/>
    </location>
</feature>
<feature type="transmembrane region" description="Helical" evidence="2">
    <location>
        <begin position="1625"/>
        <end position="1645"/>
    </location>
</feature>
<feature type="domain" description="ILEI/PANDER" evidence="4">
    <location>
        <begin position="194"/>
        <end position="281"/>
    </location>
</feature>
<dbReference type="GO" id="GO:0016266">
    <property type="term" value="P:protein O-linked glycosylation via N-acetyl-galactosamine"/>
    <property type="evidence" value="ECO:0007669"/>
    <property type="project" value="TreeGrafter"/>
</dbReference>
<feature type="region of interest" description="Disordered" evidence="1">
    <location>
        <begin position="1305"/>
        <end position="1333"/>
    </location>
</feature>
<evidence type="ECO:0000313" key="6">
    <source>
        <dbReference type="Proteomes" id="UP001178507"/>
    </source>
</evidence>
<dbReference type="InterPro" id="IPR039477">
    <property type="entry name" value="ILEI/PANDER_dom"/>
</dbReference>
<evidence type="ECO:0000313" key="5">
    <source>
        <dbReference type="EMBL" id="CAJ1404555.1"/>
    </source>
</evidence>
<protein>
    <recommendedName>
        <fullName evidence="4">ILEI/PANDER domain-containing protein</fullName>
    </recommendedName>
</protein>
<feature type="transmembrane region" description="Helical" evidence="2">
    <location>
        <begin position="1827"/>
        <end position="1847"/>
    </location>
</feature>
<feature type="transmembrane region" description="Helical" evidence="2">
    <location>
        <begin position="1543"/>
        <end position="1563"/>
    </location>
</feature>
<keyword evidence="2" id="KW-0472">Membrane</keyword>
<feature type="domain" description="ILEI/PANDER" evidence="4">
    <location>
        <begin position="369"/>
        <end position="456"/>
    </location>
</feature>
<feature type="domain" description="ILEI/PANDER" evidence="4">
    <location>
        <begin position="51"/>
        <end position="138"/>
    </location>
</feature>
<feature type="compositionally biased region" description="Basic and acidic residues" evidence="1">
    <location>
        <begin position="1305"/>
        <end position="1323"/>
    </location>
</feature>
<dbReference type="EMBL" id="CAUJNA010003549">
    <property type="protein sequence ID" value="CAJ1404555.1"/>
    <property type="molecule type" value="Genomic_DNA"/>
</dbReference>
<feature type="transmembrane region" description="Helical" evidence="2">
    <location>
        <begin position="1280"/>
        <end position="1299"/>
    </location>
</feature>
<dbReference type="GO" id="GO:0047223">
    <property type="term" value="F:beta-1,3-galactosyl-O-glycosyl-glycoprotein beta-1,3-N-acetylglucosaminyltransferase activity"/>
    <property type="evidence" value="ECO:0007669"/>
    <property type="project" value="TreeGrafter"/>
</dbReference>
<feature type="domain" description="ILEI/PANDER" evidence="4">
    <location>
        <begin position="752"/>
        <end position="839"/>
    </location>
</feature>
<gene>
    <name evidence="5" type="ORF">EVOR1521_LOCUS26977</name>
</gene>
<feature type="transmembrane region" description="Helical" evidence="2">
    <location>
        <begin position="1596"/>
        <end position="1618"/>
    </location>
</feature>
<reference evidence="5" key="1">
    <citation type="submission" date="2023-08" db="EMBL/GenBank/DDBJ databases">
        <authorList>
            <person name="Chen Y."/>
            <person name="Shah S."/>
            <person name="Dougan E. K."/>
            <person name="Thang M."/>
            <person name="Chan C."/>
        </authorList>
    </citation>
    <scope>NUCLEOTIDE SEQUENCE</scope>
</reference>
<comment type="caution">
    <text evidence="5">The sequence shown here is derived from an EMBL/GenBank/DDBJ whole genome shotgun (WGS) entry which is preliminary data.</text>
</comment>
<feature type="transmembrane region" description="Helical" evidence="2">
    <location>
        <begin position="1701"/>
        <end position="1720"/>
    </location>
</feature>
<feature type="transmembrane region" description="Helical" evidence="2">
    <location>
        <begin position="1772"/>
        <end position="1790"/>
    </location>
</feature>
<dbReference type="GO" id="GO:0000139">
    <property type="term" value="C:Golgi membrane"/>
    <property type="evidence" value="ECO:0007669"/>
    <property type="project" value="TreeGrafter"/>
</dbReference>
<dbReference type="Pfam" id="PF15711">
    <property type="entry name" value="ILEI"/>
    <property type="match status" value="5"/>
</dbReference>
<feature type="transmembrane region" description="Helical" evidence="2">
    <location>
        <begin position="1499"/>
        <end position="1522"/>
    </location>
</feature>
<dbReference type="PANTHER" id="PTHR46396">
    <property type="entry name" value="PROTEIN O-LINKED-MANNOSE BETA-1,2-N-ACETYLGLUCOSAMINYLTRANSFERASE 1"/>
    <property type="match status" value="1"/>
</dbReference>
<keyword evidence="3" id="KW-0732">Signal</keyword>
<feature type="signal peptide" evidence="3">
    <location>
        <begin position="1"/>
        <end position="19"/>
    </location>
</feature>
<keyword evidence="2" id="KW-1133">Transmembrane helix</keyword>
<evidence type="ECO:0000256" key="3">
    <source>
        <dbReference type="SAM" id="SignalP"/>
    </source>
</evidence>
<evidence type="ECO:0000256" key="1">
    <source>
        <dbReference type="SAM" id="MobiDB-lite"/>
    </source>
</evidence>
<dbReference type="PANTHER" id="PTHR46396:SF2">
    <property type="entry name" value="ILEI_PANDER DOMAIN-CONTAINING PROTEIN"/>
    <property type="match status" value="1"/>
</dbReference>
<feature type="transmembrane region" description="Helical" evidence="2">
    <location>
        <begin position="1665"/>
        <end position="1681"/>
    </location>
</feature>
<dbReference type="InterPro" id="IPR052463">
    <property type="entry name" value="O-linked_mannose_GnT"/>
</dbReference>
<accession>A0AA36N9Y4</accession>
<organism evidence="5 6">
    <name type="scientific">Effrenium voratum</name>
    <dbReference type="NCBI Taxonomy" id="2562239"/>
    <lineage>
        <taxon>Eukaryota</taxon>
        <taxon>Sar</taxon>
        <taxon>Alveolata</taxon>
        <taxon>Dinophyceae</taxon>
        <taxon>Suessiales</taxon>
        <taxon>Symbiodiniaceae</taxon>
        <taxon>Effrenium</taxon>
    </lineage>
</organism>
<sequence length="2252" mass="241721">MGCRKAMRTIWLLAQMALAQLQLRVTSTSRSNGNHAEFEVNGQVLDIPVGRGVNVVVVALDGSVASSAGFDTHGAGSEALEAFVAQLAPGKLVLMGVKDDAWANMSLAAKDAIAACGGELIRNLTYRGSYALIGIKGGEALDEQTFADGQVAIAAATFDTIKSYNITVTSTSRSNGNRAIFMLDGSELAVLDRRGLNVVTLTSAGLFDAFQNFDTFASGSDDLVSFLQGLENGTVVLIGARDDASNNISSAAQAAVRSCGATLIESLSYRGSYALIGVKGGAALAEQAFVDGGPIATATAIYEVDLAAIAASTSNHSVTTSITVAYNSAPTTTPQDTILNITVTSTGRSNGNRAIFMLDGSELAVLDRRGLNVATLTSAGLFDTFQNFDTFASGSDDLVSFLQGLEDGTVVLIGARDDASNNISSAAQAAVRSCGATLIESLSYRGSYALIGIKGGAALAEQAFVDGGPVAMATAIYEVPVGGNNVSSRSETSTASTTTFRLSDITTATSSTISTTPYGAVGLNITVTSTGRSNGNRAIFMLDGNELAVLDRRGLNVVTLTSAGLFDAFQNFDTFASGSDDLVSFLQGLEDGTVVLIGARDDASNNISSAAQAAVRSCGATLIESLSYRGSYALIGVKGGAALAEQAFLDGGPVAVATAIYAIYLSQTASTSTTSTLPTTTTVPFCTMLTCPPGFVQIGGNGTTLRGADVSTCCSEAEEGMAEVGVRSAGFSDGNEATFVANGREIFRAPQRGLTLVTLRPDATRLDAETFDTMATDSEALAAFVGSLANGTLVLVGASDEASLNLTASAKAALRTLGARLIEGLGFRAGYALVGVKGASALAEDLSPMGAGYAVAFASIQVQIPLDARPLCDPMDPDLPVAGHASLGNLRLDAGCRYQLFEGADAQRCLAGTWLVISGSSNALLGFQGLLSFLAPQEYEIERSNERVGSSMVADVVVENGRVVHWASLSSQVPACWQQNLHLARENWKACKLATQELLLRAPAYSSTAVRVTVLVSLFWYRTELALEVLREDLGWGVEAQVALIVQVGSWYSVCAVSTECPRQELLGLDTVQVFEREMSQAFRALEPFCESRRCFVQTLSWTNLHRDQANFQRMNAHIQEASAARAGGLRLIDVYGLGRSMPEEVINGHGSQQLNLWVWTVTLNALCPFYQPLPDSRIAGASHFARWEGLSCSAAQARWENCPGYYPACLHTRCEMWECMHAVPCTLRAAVPPSFDASGATFAAFGAGAVCGERLNVSRLASPAEELWVCHRLWCRPRAAAPLAIAALLSALVLGACVRAKRQATEETKAQKEERSGAKEEDLPMDTHVPTEMPEVPLEMPEKRKKKTVVWRESGPWPSPEQVISLQIEQPRHEESRAELDFGPPVEVEFLERSTAPCESPKDQHQALRAAFPAAARPTPQCPELTDLFFNVASKTTSLENQSRQRSTASLAKCPAYMAPPERFALGLARVLAATHVLLGNLVASNDRDVTAAFGEQFAYFCGWGFTWAPWFFMVSGFVLFSSELKDPKEENILQYVLRRSTGIYPLYAILLVPSFLIATTFNSASDWQTLVAQCFLVQAWIPSLTERCLQMHCWFLSCMLAFWFLFVPLACVFRSISLLATSLLMGLCFCLPWLTILIPLALMEPLDWHQSPELGEVSVMLKYHPACYLHVFVLGMLLARLRQHLARGAGGMGLRSPWAALQLAAPAGYLGLMAVFCIQELQAPGSYELLAPSCVLPFQAMVVLGLAGVPSLPLPFFAFACSRLDFLEPYAYALYLCQGLCFQVWPFGPERFGLGWFLVFNFSVSYLVATLVQMPAQRWWASRGWAVKCLVPCLLAAAMLGFSSLPDAIRETPLSEIPALVVLDRMVDMRLELPLDDALRDGASIINPSILVNGNETVVVARLYWRETEKKVGIFNGPNGSQDAILISQMWHSEVLMGNCTFDASAWEAWPSSDIPPLRGLELKRWTGLRTAGGEGWARLCVSDVWEASNATVIRTVTGPEDPKAVLQKDRVVLAFNSAPPALDGNFSTCRRNAGGLLEAVAQMYVAYEVEAEAASVAHRLSYGDGDLEERNWIPFTHQDSLYFVYSLVPKHVVLAVGSNGTSELSYSTTFRPLQQLTLDSPQLKITGSAQAVLVRANSSENVSVGSIRPSGFDHFLGMLQIYNPETRRSLHHFYRFQADPPFMVLEVSGPVPLWEAEPAPQAPPFATPSGLAVEGGTVAVTYGAGERQARALVMSLERLDELFACSAYV</sequence>
<feature type="transmembrane region" description="Helical" evidence="2">
    <location>
        <begin position="1796"/>
        <end position="1815"/>
    </location>
</feature>
<evidence type="ECO:0000256" key="2">
    <source>
        <dbReference type="SAM" id="Phobius"/>
    </source>
</evidence>
<dbReference type="PROSITE" id="PS52031">
    <property type="entry name" value="GG_LECTIN"/>
    <property type="match status" value="4"/>
</dbReference>